<organism evidence="1">
    <name type="scientific">Arundo donax</name>
    <name type="common">Giant reed</name>
    <name type="synonym">Donax arundinaceus</name>
    <dbReference type="NCBI Taxonomy" id="35708"/>
    <lineage>
        <taxon>Eukaryota</taxon>
        <taxon>Viridiplantae</taxon>
        <taxon>Streptophyta</taxon>
        <taxon>Embryophyta</taxon>
        <taxon>Tracheophyta</taxon>
        <taxon>Spermatophyta</taxon>
        <taxon>Magnoliopsida</taxon>
        <taxon>Liliopsida</taxon>
        <taxon>Poales</taxon>
        <taxon>Poaceae</taxon>
        <taxon>PACMAD clade</taxon>
        <taxon>Arundinoideae</taxon>
        <taxon>Arundineae</taxon>
        <taxon>Arundo</taxon>
    </lineage>
</organism>
<accession>A0A0A9GK55</accession>
<reference evidence="1" key="1">
    <citation type="submission" date="2014-09" db="EMBL/GenBank/DDBJ databases">
        <authorList>
            <person name="Magalhaes I.L.F."/>
            <person name="Oliveira U."/>
            <person name="Santos F.R."/>
            <person name="Vidigal T.H.D.A."/>
            <person name="Brescovit A.D."/>
            <person name="Santos A.J."/>
        </authorList>
    </citation>
    <scope>NUCLEOTIDE SEQUENCE</scope>
    <source>
        <tissue evidence="1">Shoot tissue taken approximately 20 cm above the soil surface</tissue>
    </source>
</reference>
<dbReference type="EMBL" id="GBRH01173024">
    <property type="protein sequence ID" value="JAE24872.1"/>
    <property type="molecule type" value="Transcribed_RNA"/>
</dbReference>
<dbReference type="AlphaFoldDB" id="A0A0A9GK55"/>
<protein>
    <submittedName>
        <fullName evidence="1">Uncharacterized protein</fullName>
    </submittedName>
</protein>
<reference evidence="1" key="2">
    <citation type="journal article" date="2015" name="Data Brief">
        <title>Shoot transcriptome of the giant reed, Arundo donax.</title>
        <authorList>
            <person name="Barrero R.A."/>
            <person name="Guerrero F.D."/>
            <person name="Moolhuijzen P."/>
            <person name="Goolsby J.A."/>
            <person name="Tidwell J."/>
            <person name="Bellgard S.E."/>
            <person name="Bellgard M.I."/>
        </authorList>
    </citation>
    <scope>NUCLEOTIDE SEQUENCE</scope>
    <source>
        <tissue evidence="1">Shoot tissue taken approximately 20 cm above the soil surface</tissue>
    </source>
</reference>
<name>A0A0A9GK55_ARUDO</name>
<proteinExistence type="predicted"/>
<evidence type="ECO:0000313" key="1">
    <source>
        <dbReference type="EMBL" id="JAE24872.1"/>
    </source>
</evidence>
<sequence>MLQCSYSLAYIKKGMVNDANHNSNCQRRDCYMVISLDTIIEVSSMEQ</sequence>